<evidence type="ECO:0000313" key="3">
    <source>
        <dbReference type="EMBL" id="KAK2599619.1"/>
    </source>
</evidence>
<sequence length="327" mass="34040">MLTSFLGLYSPLSHILTPRFLTLSLLPSDSDKSPVTSSSSSQPPPSKGAQDGSSREPSLRALATMSALSGTLGLAAVMAAQSASGYLFLLALLGPTSAGDYMTEFIRTDVSTLTPEQLSARAAMARSPRYAAFLVLFSIFSAALPEELLKYLPVAWLQRKLQRQQKKKKKLGKSAAVSAATAASLGFALVELAAYVQAAAPAAAAGAGPSMAVTLLERVFIGLPGHVAMAVLSAARGADADADVDDSAAPGWRDVVSAIAPSVLYHGLYDLALFGTSAWVGGHVGWVHPVGARAVVGMLGFVLSVQGVLYAHTLRAWLGWGDKSKKQ</sequence>
<accession>A0AAD9S587</accession>
<dbReference type="Pfam" id="PF13367">
    <property type="entry name" value="PrsW-protease"/>
    <property type="match status" value="1"/>
</dbReference>
<dbReference type="InterPro" id="IPR026898">
    <property type="entry name" value="PrsW"/>
</dbReference>
<proteinExistence type="predicted"/>
<feature type="transmembrane region" description="Helical" evidence="2">
    <location>
        <begin position="72"/>
        <end position="93"/>
    </location>
</feature>
<keyword evidence="2" id="KW-0472">Membrane</keyword>
<comment type="caution">
    <text evidence="3">The sequence shown here is derived from an EMBL/GenBank/DDBJ whole genome shotgun (WGS) entry which is preliminary data.</text>
</comment>
<dbReference type="PANTHER" id="PTHR36844:SF1">
    <property type="entry name" value="PROTEASE PRSW"/>
    <property type="match status" value="1"/>
</dbReference>
<dbReference type="PANTHER" id="PTHR36844">
    <property type="entry name" value="PROTEASE PRSW"/>
    <property type="match status" value="1"/>
</dbReference>
<dbReference type="EMBL" id="JAUJFL010000007">
    <property type="protein sequence ID" value="KAK2599619.1"/>
    <property type="molecule type" value="Genomic_DNA"/>
</dbReference>
<dbReference type="GO" id="GO:0008233">
    <property type="term" value="F:peptidase activity"/>
    <property type="evidence" value="ECO:0007669"/>
    <property type="project" value="InterPro"/>
</dbReference>
<feature type="transmembrane region" description="Helical" evidence="2">
    <location>
        <begin position="294"/>
        <end position="318"/>
    </location>
</feature>
<name>A0AAD9S587_PHOAM</name>
<feature type="compositionally biased region" description="Low complexity" evidence="1">
    <location>
        <begin position="30"/>
        <end position="41"/>
    </location>
</feature>
<feature type="transmembrane region" description="Helical" evidence="2">
    <location>
        <begin position="174"/>
        <end position="196"/>
    </location>
</feature>
<keyword evidence="2" id="KW-1133">Transmembrane helix</keyword>
<feature type="transmembrane region" description="Helical" evidence="2">
    <location>
        <begin position="130"/>
        <end position="153"/>
    </location>
</feature>
<protein>
    <submittedName>
        <fullName evidence="3">Uncharacterized protein</fullName>
    </submittedName>
</protein>
<organism evidence="3 4">
    <name type="scientific">Phomopsis amygdali</name>
    <name type="common">Fusicoccum amygdali</name>
    <dbReference type="NCBI Taxonomy" id="1214568"/>
    <lineage>
        <taxon>Eukaryota</taxon>
        <taxon>Fungi</taxon>
        <taxon>Dikarya</taxon>
        <taxon>Ascomycota</taxon>
        <taxon>Pezizomycotina</taxon>
        <taxon>Sordariomycetes</taxon>
        <taxon>Sordariomycetidae</taxon>
        <taxon>Diaporthales</taxon>
        <taxon>Diaporthaceae</taxon>
        <taxon>Diaporthe</taxon>
    </lineage>
</organism>
<reference evidence="3" key="1">
    <citation type="submission" date="2023-06" db="EMBL/GenBank/DDBJ databases">
        <authorList>
            <person name="Noh H."/>
        </authorList>
    </citation>
    <scope>NUCLEOTIDE SEQUENCE</scope>
    <source>
        <strain evidence="3">DUCC20226</strain>
    </source>
</reference>
<dbReference type="Proteomes" id="UP001265746">
    <property type="component" value="Unassembled WGS sequence"/>
</dbReference>
<evidence type="ECO:0000313" key="4">
    <source>
        <dbReference type="Proteomes" id="UP001265746"/>
    </source>
</evidence>
<gene>
    <name evidence="3" type="ORF">N8I77_011357</name>
</gene>
<evidence type="ECO:0000256" key="2">
    <source>
        <dbReference type="SAM" id="Phobius"/>
    </source>
</evidence>
<dbReference type="AlphaFoldDB" id="A0AAD9S587"/>
<evidence type="ECO:0000256" key="1">
    <source>
        <dbReference type="SAM" id="MobiDB-lite"/>
    </source>
</evidence>
<feature type="region of interest" description="Disordered" evidence="1">
    <location>
        <begin position="30"/>
        <end position="56"/>
    </location>
</feature>
<keyword evidence="4" id="KW-1185">Reference proteome</keyword>
<keyword evidence="2" id="KW-0812">Transmembrane</keyword>